<dbReference type="PROSITE" id="PS00409">
    <property type="entry name" value="PROKAR_NTER_METHYL"/>
    <property type="match status" value="1"/>
</dbReference>
<evidence type="ECO:0000256" key="3">
    <source>
        <dbReference type="ARBA" id="ARBA00029638"/>
    </source>
</evidence>
<dbReference type="InterPro" id="IPR001082">
    <property type="entry name" value="Pilin"/>
</dbReference>
<dbReference type="InterPro" id="IPR012902">
    <property type="entry name" value="N_methyl_site"/>
</dbReference>
<dbReference type="Pfam" id="PF00114">
    <property type="entry name" value="Pilin"/>
    <property type="match status" value="1"/>
</dbReference>
<dbReference type="RefSeq" id="WP_251836562.1">
    <property type="nucleotide sequence ID" value="NZ_JACSQG010000005.1"/>
</dbReference>
<dbReference type="PANTHER" id="PTHR30093">
    <property type="entry name" value="GENERAL SECRETION PATHWAY PROTEIN G"/>
    <property type="match status" value="1"/>
</dbReference>
<evidence type="ECO:0000313" key="6">
    <source>
        <dbReference type="EMBL" id="MBD7977787.1"/>
    </source>
</evidence>
<keyword evidence="5" id="KW-0812">Transmembrane</keyword>
<comment type="similarity">
    <text evidence="1 4">Belongs to the N-Me-Phe pilin family.</text>
</comment>
<dbReference type="PANTHER" id="PTHR30093:SF34">
    <property type="entry name" value="PREPILIN PEPTIDASE-DEPENDENT PROTEIN D"/>
    <property type="match status" value="1"/>
</dbReference>
<reference evidence="6 7" key="1">
    <citation type="submission" date="2020-08" db="EMBL/GenBank/DDBJ databases">
        <title>A Genomic Blueprint of the Chicken Gut Microbiome.</title>
        <authorList>
            <person name="Gilroy R."/>
            <person name="Ravi A."/>
            <person name="Getino M."/>
            <person name="Pursley I."/>
            <person name="Horton D.L."/>
            <person name="Alikhan N.-F."/>
            <person name="Baker D."/>
            <person name="Gharbi K."/>
            <person name="Hall N."/>
            <person name="Watson M."/>
            <person name="Adriaenssens E.M."/>
            <person name="Foster-Nyarko E."/>
            <person name="Jarju S."/>
            <person name="Secka A."/>
            <person name="Antonio M."/>
            <person name="Oren A."/>
            <person name="Chaudhuri R."/>
            <person name="La Ragione R.M."/>
            <person name="Hildebrand F."/>
            <person name="Pallen M.J."/>
        </authorList>
    </citation>
    <scope>NUCLEOTIDE SEQUENCE [LARGE SCALE GENOMIC DNA]</scope>
    <source>
        <strain evidence="6 7">Sa2CUA2</strain>
    </source>
</reference>
<keyword evidence="4" id="KW-0281">Fimbrium</keyword>
<organism evidence="6 7">
    <name type="scientific">Serpens gallinarum</name>
    <dbReference type="NCBI Taxonomy" id="2763075"/>
    <lineage>
        <taxon>Bacteria</taxon>
        <taxon>Pseudomonadati</taxon>
        <taxon>Pseudomonadota</taxon>
        <taxon>Gammaproteobacteria</taxon>
        <taxon>Pseudomonadales</taxon>
        <taxon>Pseudomonadaceae</taxon>
        <taxon>Pseudomonas</taxon>
    </lineage>
</organism>
<dbReference type="SUPFAM" id="SSF54523">
    <property type="entry name" value="Pili subunits"/>
    <property type="match status" value="1"/>
</dbReference>
<dbReference type="InterPro" id="IPR045584">
    <property type="entry name" value="Pilin-like"/>
</dbReference>
<accession>A0ABR8TPU0</accession>
<evidence type="ECO:0000256" key="5">
    <source>
        <dbReference type="SAM" id="Phobius"/>
    </source>
</evidence>
<evidence type="ECO:0000313" key="7">
    <source>
        <dbReference type="Proteomes" id="UP000611945"/>
    </source>
</evidence>
<dbReference type="EMBL" id="JACSQG010000005">
    <property type="protein sequence ID" value="MBD7977787.1"/>
    <property type="molecule type" value="Genomic_DNA"/>
</dbReference>
<keyword evidence="5" id="KW-0472">Membrane</keyword>
<evidence type="ECO:0000256" key="2">
    <source>
        <dbReference type="ARBA" id="ARBA00022481"/>
    </source>
</evidence>
<feature type="transmembrane region" description="Helical" evidence="5">
    <location>
        <begin position="12"/>
        <end position="32"/>
    </location>
</feature>
<gene>
    <name evidence="6" type="ORF">H9642_11370</name>
</gene>
<proteinExistence type="inferred from homology"/>
<evidence type="ECO:0000256" key="4">
    <source>
        <dbReference type="RuleBase" id="RU000389"/>
    </source>
</evidence>
<evidence type="ECO:0000256" key="1">
    <source>
        <dbReference type="ARBA" id="ARBA00005233"/>
    </source>
</evidence>
<comment type="caution">
    <text evidence="6">The sequence shown here is derived from an EMBL/GenBank/DDBJ whole genome shotgun (WGS) entry which is preliminary data.</text>
</comment>
<keyword evidence="7" id="KW-1185">Reference proteome</keyword>
<name>A0ABR8TPU0_9PSED</name>
<dbReference type="Proteomes" id="UP000611945">
    <property type="component" value="Unassembled WGS sequence"/>
</dbReference>
<dbReference type="Pfam" id="PF07963">
    <property type="entry name" value="N_methyl"/>
    <property type="match status" value="1"/>
</dbReference>
<dbReference type="Gene3D" id="3.30.700.10">
    <property type="entry name" value="Glycoprotein, Type 4 Pilin"/>
    <property type="match status" value="1"/>
</dbReference>
<protein>
    <recommendedName>
        <fullName evidence="3">Pilin</fullName>
    </recommendedName>
</protein>
<dbReference type="NCBIfam" id="TIGR02532">
    <property type="entry name" value="IV_pilin_GFxxxE"/>
    <property type="match status" value="1"/>
</dbReference>
<keyword evidence="5" id="KW-1133">Transmembrane helix</keyword>
<sequence length="193" mass="19030">MKAQMQKGFTLIELMIVVAIIGILAAVALPAYQDYTSRARVSEGLLLATEAKNLVADNAVNVMPAATGGLATGYPAVSAVGGVPAPCVAAGPCQQVVGDGAGAGSINVLDLIIDSDSGEITINLSERVADATANTVVLVPASNGAPLVAGTRPTGPVIWTCFAAGRVAPAGSGITAPAAATLPLNLAPAECRG</sequence>
<keyword evidence="2" id="KW-0488">Methylation</keyword>